<dbReference type="InterPro" id="IPR013216">
    <property type="entry name" value="Methyltransf_11"/>
</dbReference>
<feature type="domain" description="Methyltransferase type 11" evidence="1">
    <location>
        <begin position="191"/>
        <end position="283"/>
    </location>
</feature>
<dbReference type="GO" id="GO:0032259">
    <property type="term" value="P:methylation"/>
    <property type="evidence" value="ECO:0007669"/>
    <property type="project" value="UniProtKB-KW"/>
</dbReference>
<dbReference type="Gene3D" id="1.25.40.10">
    <property type="entry name" value="Tetratricopeptide repeat domain"/>
    <property type="match status" value="1"/>
</dbReference>
<sequence length="349" mass="37613">MSHPPDSAAFEQAKAAFFEGLAHLQAGRAAEAERAFENSLRHVPGRVSTLVNLAATRVALGRHAEAIATADEVLAQEPGNADALLHRRAALGKLVEEADLLRDSGQLEAARLAYREALALGADAQLMAYCLASLGDAVAPPSSPVAYVQALFDDYAADFDHHLVDVLHYRVPEGLAAPLSQLHPAPFRSALDLGCGTGLCGPLVRPLVQRLSGIDLSPRILEQARSRGVYDELHLGEIVEHLAHTPERHDLVLAADVFIYLGDLAPVFAALERVVPAGGVFCFSAETSGAPEAVGFSLQPSLRYAHHEAYLRTLAERHGFEPLRVSRETVREEQRVPIEGLLVHLQRCG</sequence>
<dbReference type="EMBL" id="CP136336">
    <property type="protein sequence ID" value="WOB06152.1"/>
    <property type="molecule type" value="Genomic_DNA"/>
</dbReference>
<evidence type="ECO:0000313" key="2">
    <source>
        <dbReference type="EMBL" id="WOB06152.1"/>
    </source>
</evidence>
<proteinExistence type="predicted"/>
<dbReference type="InterPro" id="IPR011990">
    <property type="entry name" value="TPR-like_helical_dom_sf"/>
</dbReference>
<organism evidence="2 3">
    <name type="scientific">Piscinibacter gummiphilus</name>
    <dbReference type="NCBI Taxonomy" id="946333"/>
    <lineage>
        <taxon>Bacteria</taxon>
        <taxon>Pseudomonadati</taxon>
        <taxon>Pseudomonadota</taxon>
        <taxon>Betaproteobacteria</taxon>
        <taxon>Burkholderiales</taxon>
        <taxon>Sphaerotilaceae</taxon>
        <taxon>Piscinibacter</taxon>
    </lineage>
</organism>
<reference evidence="2 3" key="1">
    <citation type="submission" date="2023-10" db="EMBL/GenBank/DDBJ databases">
        <title>Bacteria for the degradation of biodegradable plastic PBAT(Polybutylene adipate terephthalate).</title>
        <authorList>
            <person name="Weon H.-Y."/>
            <person name="Yeon J."/>
        </authorList>
    </citation>
    <scope>NUCLEOTIDE SEQUENCE [LARGE SCALE GENOMIC DNA]</scope>
    <source>
        <strain evidence="2 3">SBD 7-3</strain>
    </source>
</reference>
<dbReference type="Pfam" id="PF14559">
    <property type="entry name" value="TPR_19"/>
    <property type="match status" value="1"/>
</dbReference>
<dbReference type="InterPro" id="IPR019734">
    <property type="entry name" value="TPR_rpt"/>
</dbReference>
<name>A0ABZ0CME6_9BURK</name>
<protein>
    <submittedName>
        <fullName evidence="2">Methyltransferase domain-containing protein</fullName>
    </submittedName>
</protein>
<dbReference type="Proteomes" id="UP001303946">
    <property type="component" value="Chromosome"/>
</dbReference>
<dbReference type="Gene3D" id="3.40.50.150">
    <property type="entry name" value="Vaccinia Virus protein VP39"/>
    <property type="match status" value="1"/>
</dbReference>
<dbReference type="CDD" id="cd02440">
    <property type="entry name" value="AdoMet_MTases"/>
    <property type="match status" value="1"/>
</dbReference>
<evidence type="ECO:0000259" key="1">
    <source>
        <dbReference type="Pfam" id="PF08241"/>
    </source>
</evidence>
<keyword evidence="2" id="KW-0808">Transferase</keyword>
<gene>
    <name evidence="2" type="ORF">RXV79_14585</name>
</gene>
<dbReference type="GO" id="GO:0008168">
    <property type="term" value="F:methyltransferase activity"/>
    <property type="evidence" value="ECO:0007669"/>
    <property type="project" value="UniProtKB-KW"/>
</dbReference>
<dbReference type="SMART" id="SM00028">
    <property type="entry name" value="TPR"/>
    <property type="match status" value="2"/>
</dbReference>
<keyword evidence="2" id="KW-0489">Methyltransferase</keyword>
<keyword evidence="3" id="KW-1185">Reference proteome</keyword>
<accession>A0ABZ0CME6</accession>
<dbReference type="InterPro" id="IPR029063">
    <property type="entry name" value="SAM-dependent_MTases_sf"/>
</dbReference>
<dbReference type="SUPFAM" id="SSF48452">
    <property type="entry name" value="TPR-like"/>
    <property type="match status" value="1"/>
</dbReference>
<evidence type="ECO:0000313" key="3">
    <source>
        <dbReference type="Proteomes" id="UP001303946"/>
    </source>
</evidence>
<dbReference type="Pfam" id="PF08241">
    <property type="entry name" value="Methyltransf_11"/>
    <property type="match status" value="1"/>
</dbReference>
<dbReference type="SUPFAM" id="SSF53335">
    <property type="entry name" value="S-adenosyl-L-methionine-dependent methyltransferases"/>
    <property type="match status" value="1"/>
</dbReference>
<dbReference type="RefSeq" id="WP_316698491.1">
    <property type="nucleotide sequence ID" value="NZ_CP136336.1"/>
</dbReference>